<evidence type="ECO:0000313" key="5">
    <source>
        <dbReference type="Proteomes" id="UP000001219"/>
    </source>
</evidence>
<feature type="compositionally biased region" description="Low complexity" evidence="1">
    <location>
        <begin position="516"/>
        <end position="546"/>
    </location>
</feature>
<keyword evidence="2" id="KW-1133">Transmembrane helix</keyword>
<geneLocation type="plasmid" evidence="4 5">
    <name>pGBRO01</name>
</geneLocation>
<keyword evidence="5" id="KW-1185">Reference proteome</keyword>
<feature type="compositionally biased region" description="Low complexity" evidence="1">
    <location>
        <begin position="553"/>
        <end position="575"/>
    </location>
</feature>
<feature type="compositionally biased region" description="Gly residues" evidence="1">
    <location>
        <begin position="505"/>
        <end position="515"/>
    </location>
</feature>
<feature type="transmembrane region" description="Helical" evidence="2">
    <location>
        <begin position="429"/>
        <end position="453"/>
    </location>
</feature>
<feature type="compositionally biased region" description="Polar residues" evidence="1">
    <location>
        <begin position="576"/>
        <end position="587"/>
    </location>
</feature>
<feature type="transmembrane region" description="Helical" evidence="2">
    <location>
        <begin position="307"/>
        <end position="328"/>
    </location>
</feature>
<proteinExistence type="predicted"/>
<keyword evidence="4" id="KW-0614">Plasmid</keyword>
<dbReference type="OrthoDB" id="3694109at2"/>
<dbReference type="Proteomes" id="UP000001219">
    <property type="component" value="Plasmid pGBRO01"/>
</dbReference>
<protein>
    <recommendedName>
        <fullName evidence="6">TrbL/VirB6 plasmid conjugal transfer protein</fullName>
    </recommendedName>
</protein>
<evidence type="ECO:0008006" key="6">
    <source>
        <dbReference type="Google" id="ProtNLM"/>
    </source>
</evidence>
<gene>
    <name evidence="4" type="ORF">Gbro_4865</name>
</gene>
<feature type="compositionally biased region" description="Polar residues" evidence="1">
    <location>
        <begin position="25"/>
        <end position="34"/>
    </location>
</feature>
<keyword evidence="2" id="KW-0812">Transmembrane</keyword>
<feature type="signal peptide" evidence="3">
    <location>
        <begin position="1"/>
        <end position="18"/>
    </location>
</feature>
<evidence type="ECO:0000256" key="2">
    <source>
        <dbReference type="SAM" id="Phobius"/>
    </source>
</evidence>
<feature type="chain" id="PRO_5003010543" description="TrbL/VirB6 plasmid conjugal transfer protein" evidence="3">
    <location>
        <begin position="19"/>
        <end position="587"/>
    </location>
</feature>
<feature type="compositionally biased region" description="Gly residues" evidence="1">
    <location>
        <begin position="471"/>
        <end position="493"/>
    </location>
</feature>
<dbReference type="AlphaFoldDB" id="D0LFC9"/>
<reference evidence="4 5" key="1">
    <citation type="journal article" date="2010" name="Stand. Genomic Sci.">
        <title>Complete genome sequence of Gordonia bronchialis type strain (3410).</title>
        <authorList>
            <person name="Ivanova N."/>
            <person name="Sikorski J."/>
            <person name="Jando M."/>
            <person name="Lapidus A."/>
            <person name="Nolan M."/>
            <person name="Lucas S."/>
            <person name="Del Rio T.G."/>
            <person name="Tice H."/>
            <person name="Copeland A."/>
            <person name="Cheng J.F."/>
            <person name="Chen F."/>
            <person name="Bruce D."/>
            <person name="Goodwin L."/>
            <person name="Pitluck S."/>
            <person name="Mavromatis K."/>
            <person name="Ovchinnikova G."/>
            <person name="Pati A."/>
            <person name="Chen A."/>
            <person name="Palaniappan K."/>
            <person name="Land M."/>
            <person name="Hauser L."/>
            <person name="Chang Y.J."/>
            <person name="Jeffries C.D."/>
            <person name="Chain P."/>
            <person name="Saunders E."/>
            <person name="Han C."/>
            <person name="Detter J.C."/>
            <person name="Brettin T."/>
            <person name="Rohde M."/>
            <person name="Goker M."/>
            <person name="Bristow J."/>
            <person name="Eisen J.A."/>
            <person name="Markowitz V."/>
            <person name="Hugenholtz P."/>
            <person name="Klenk H.P."/>
            <person name="Kyrpides N.C."/>
        </authorList>
    </citation>
    <scope>NUCLEOTIDE SEQUENCE [LARGE SCALE GENOMIC DNA]</scope>
    <source>
        <strain evidence="5">ATCC 25592 / DSM 43247 / BCRC 13721 / JCM 3198 / KCTC 3076 / NBRC 16047 / NCTC 10667</strain>
        <plasmid evidence="5">pGBRO01</plasmid>
    </source>
</reference>
<feature type="transmembrane region" description="Helical" evidence="2">
    <location>
        <begin position="258"/>
        <end position="283"/>
    </location>
</feature>
<dbReference type="EMBL" id="CP001803">
    <property type="protein sequence ID" value="ACY23978.1"/>
    <property type="molecule type" value="Genomic_DNA"/>
</dbReference>
<feature type="transmembrane region" description="Helical" evidence="2">
    <location>
        <begin position="215"/>
        <end position="237"/>
    </location>
</feature>
<evidence type="ECO:0000256" key="1">
    <source>
        <dbReference type="SAM" id="MobiDB-lite"/>
    </source>
</evidence>
<sequence length="587" mass="58327">MAVLALSLIVIGGGPALAVPSTPPTISNAPSAPQTPAGYDKASESDVRAYGVPPTALRLKPGQRPPAGYTAVQKQLCVPKQVGAPWMGQNCTSTAFAIKTVGGPVGGTVNPNNGGTYGFDETCERLSRNTGSWKNPLNWNRKITGNIAEQGCKLANVLTHPNEALQAMWRTGFGKAVKGMIAGVADGFGILLNGWFSTPAPKLANSNYLTILQSYFWIFQVAFLFGSLMLASIRIAMAAPGGETAETLGVAKIVARTVYATAVMPTIITLATVVGDAVAIWLLNESTGGDLGGKVKTMLLADNSSWAPGWVLMIAIFGMLGALAQVILLIIRQAFLIVIVGFIPFAAAGSGSGMGESAYEKMRNWAWAFVLFKPAAAAIMACAFWAADGGNDISKFNGLVLLTVAAAALPALLRVIGVSNDTAGSGLGAGSALAGLGVSAGAAIATGGTSLAAQGGGKALSMMGGRGGGGSQGGYLGQAGGTGSKSRGDGGGARTLSPAATGHSSSGGGGGGGAGTRPAAPAAGGGRHAASSAGGAQQRGRSRAAGPAGGSGVRSAAQAGVRSAAPSSTATVSSRIPRSSAASDVAR</sequence>
<keyword evidence="2" id="KW-0472">Membrane</keyword>
<evidence type="ECO:0000313" key="4">
    <source>
        <dbReference type="EMBL" id="ACY23978.1"/>
    </source>
</evidence>
<accession>D0LFC9</accession>
<feature type="transmembrane region" description="Helical" evidence="2">
    <location>
        <begin position="335"/>
        <end position="353"/>
    </location>
</feature>
<organism evidence="4 5">
    <name type="scientific">Gordonia bronchialis (strain ATCC 25592 / DSM 43247 / BCRC 13721 / JCM 3198 / KCTC 3076 / NBRC 16047 / NCTC 10667)</name>
    <name type="common">Rhodococcus bronchialis</name>
    <dbReference type="NCBI Taxonomy" id="526226"/>
    <lineage>
        <taxon>Bacteria</taxon>
        <taxon>Bacillati</taxon>
        <taxon>Actinomycetota</taxon>
        <taxon>Actinomycetes</taxon>
        <taxon>Mycobacteriales</taxon>
        <taxon>Gordoniaceae</taxon>
        <taxon>Gordonia</taxon>
    </lineage>
</organism>
<feature type="region of interest" description="Disordered" evidence="1">
    <location>
        <begin position="25"/>
        <end position="46"/>
    </location>
</feature>
<evidence type="ECO:0000256" key="3">
    <source>
        <dbReference type="SAM" id="SignalP"/>
    </source>
</evidence>
<dbReference type="KEGG" id="gbr:Gbro_4865"/>
<dbReference type="eggNOG" id="ENOG5032TCD">
    <property type="taxonomic scope" value="Bacteria"/>
</dbReference>
<feature type="region of interest" description="Disordered" evidence="1">
    <location>
        <begin position="471"/>
        <end position="587"/>
    </location>
</feature>
<keyword evidence="3" id="KW-0732">Signal</keyword>
<feature type="transmembrane region" description="Helical" evidence="2">
    <location>
        <begin position="399"/>
        <end position="417"/>
    </location>
</feature>
<feature type="transmembrane region" description="Helical" evidence="2">
    <location>
        <begin position="365"/>
        <end position="387"/>
    </location>
</feature>
<name>D0LFC9_GORB4</name>
<dbReference type="RefSeq" id="WP_012836449.1">
    <property type="nucleotide sequence ID" value="NC_013442.1"/>
</dbReference>
<dbReference type="HOGENOM" id="CLU_464424_0_0_11"/>